<dbReference type="PANTHER" id="PTHR43133">
    <property type="entry name" value="RNA POLYMERASE ECF-TYPE SIGMA FACTO"/>
    <property type="match status" value="1"/>
</dbReference>
<dbReference type="InterPro" id="IPR039425">
    <property type="entry name" value="RNA_pol_sigma-70-like"/>
</dbReference>
<protein>
    <submittedName>
        <fullName evidence="8">Unannotated protein</fullName>
    </submittedName>
</protein>
<dbReference type="SUPFAM" id="SSF88946">
    <property type="entry name" value="Sigma2 domain of RNA polymerase sigma factors"/>
    <property type="match status" value="1"/>
</dbReference>
<dbReference type="PANTHER" id="PTHR43133:SF8">
    <property type="entry name" value="RNA POLYMERASE SIGMA FACTOR HI_1459-RELATED"/>
    <property type="match status" value="1"/>
</dbReference>
<dbReference type="Gene3D" id="1.10.1740.10">
    <property type="match status" value="1"/>
</dbReference>
<evidence type="ECO:0000256" key="5">
    <source>
        <dbReference type="ARBA" id="ARBA00023163"/>
    </source>
</evidence>
<dbReference type="GO" id="GO:0006352">
    <property type="term" value="P:DNA-templated transcription initiation"/>
    <property type="evidence" value="ECO:0007669"/>
    <property type="project" value="InterPro"/>
</dbReference>
<evidence type="ECO:0000259" key="6">
    <source>
        <dbReference type="Pfam" id="PF08281"/>
    </source>
</evidence>
<keyword evidence="5" id="KW-0804">Transcription</keyword>
<dbReference type="Pfam" id="PF08281">
    <property type="entry name" value="Sigma70_r4_2"/>
    <property type="match status" value="1"/>
</dbReference>
<accession>A0A6J7CH06</accession>
<dbReference type="InterPro" id="IPR036388">
    <property type="entry name" value="WH-like_DNA-bd_sf"/>
</dbReference>
<dbReference type="InterPro" id="IPR014284">
    <property type="entry name" value="RNA_pol_sigma-70_dom"/>
</dbReference>
<keyword evidence="2" id="KW-0805">Transcription regulation</keyword>
<evidence type="ECO:0000256" key="4">
    <source>
        <dbReference type="ARBA" id="ARBA00023125"/>
    </source>
</evidence>
<dbReference type="EMBL" id="CAEZTZ010000075">
    <property type="protein sequence ID" value="CAB4585971.1"/>
    <property type="molecule type" value="Genomic_DNA"/>
</dbReference>
<evidence type="ECO:0000313" key="7">
    <source>
        <dbReference type="EMBL" id="CAB4585971.1"/>
    </source>
</evidence>
<sequence>MSPDDFTQRFADMRVPIAKFLYRRVEATEVDDLSAQVFEIAWRRGGAVTVGEELPWLYRVATNLVANHRRKNARAQHLLAAIVAPDTSPSAESIAIADIALADAWARLPATSRQILALTALDGLSICETAVTLDITANAVSVRLNRARNLLRVALAESA</sequence>
<comment type="similarity">
    <text evidence="1">Belongs to the sigma-70 factor family. ECF subfamily.</text>
</comment>
<name>A0A6J7CH06_9ZZZZ</name>
<dbReference type="InterPro" id="IPR013324">
    <property type="entry name" value="RNA_pol_sigma_r3/r4-like"/>
</dbReference>
<dbReference type="EMBL" id="CAFBLF010000012">
    <property type="protein sequence ID" value="CAB4856355.1"/>
    <property type="molecule type" value="Genomic_DNA"/>
</dbReference>
<dbReference type="InterPro" id="IPR013249">
    <property type="entry name" value="RNA_pol_sigma70_r4_t2"/>
</dbReference>
<evidence type="ECO:0000256" key="2">
    <source>
        <dbReference type="ARBA" id="ARBA00023015"/>
    </source>
</evidence>
<dbReference type="SUPFAM" id="SSF88659">
    <property type="entry name" value="Sigma3 and sigma4 domains of RNA polymerase sigma factors"/>
    <property type="match status" value="1"/>
</dbReference>
<gene>
    <name evidence="7" type="ORF">UFOPK1767_00640</name>
    <name evidence="8" type="ORF">UFOPK3339_00144</name>
</gene>
<dbReference type="GO" id="GO:0016987">
    <property type="term" value="F:sigma factor activity"/>
    <property type="evidence" value="ECO:0007669"/>
    <property type="project" value="UniProtKB-KW"/>
</dbReference>
<dbReference type="InterPro" id="IPR013325">
    <property type="entry name" value="RNA_pol_sigma_r2"/>
</dbReference>
<organism evidence="8">
    <name type="scientific">freshwater metagenome</name>
    <dbReference type="NCBI Taxonomy" id="449393"/>
    <lineage>
        <taxon>unclassified sequences</taxon>
        <taxon>metagenomes</taxon>
        <taxon>ecological metagenomes</taxon>
    </lineage>
</organism>
<feature type="domain" description="RNA polymerase sigma factor 70 region 4 type 2" evidence="6">
    <location>
        <begin position="100"/>
        <end position="149"/>
    </location>
</feature>
<reference evidence="8" key="1">
    <citation type="submission" date="2020-05" db="EMBL/GenBank/DDBJ databases">
        <authorList>
            <person name="Chiriac C."/>
            <person name="Salcher M."/>
            <person name="Ghai R."/>
            <person name="Kavagutti S V."/>
        </authorList>
    </citation>
    <scope>NUCLEOTIDE SEQUENCE</scope>
</reference>
<evidence type="ECO:0000256" key="3">
    <source>
        <dbReference type="ARBA" id="ARBA00023082"/>
    </source>
</evidence>
<keyword evidence="4" id="KW-0238">DNA-binding</keyword>
<dbReference type="AlphaFoldDB" id="A0A6J7CH06"/>
<evidence type="ECO:0000313" key="8">
    <source>
        <dbReference type="EMBL" id="CAB4856355.1"/>
    </source>
</evidence>
<keyword evidence="3" id="KW-0731">Sigma factor</keyword>
<dbReference type="Gene3D" id="1.10.10.10">
    <property type="entry name" value="Winged helix-like DNA-binding domain superfamily/Winged helix DNA-binding domain"/>
    <property type="match status" value="1"/>
</dbReference>
<dbReference type="NCBIfam" id="TIGR02937">
    <property type="entry name" value="sigma70-ECF"/>
    <property type="match status" value="1"/>
</dbReference>
<evidence type="ECO:0000256" key="1">
    <source>
        <dbReference type="ARBA" id="ARBA00010641"/>
    </source>
</evidence>
<dbReference type="GO" id="GO:0003677">
    <property type="term" value="F:DNA binding"/>
    <property type="evidence" value="ECO:0007669"/>
    <property type="project" value="UniProtKB-KW"/>
</dbReference>
<proteinExistence type="inferred from homology"/>